<feature type="compositionally biased region" description="Polar residues" evidence="10">
    <location>
        <begin position="102"/>
        <end position="114"/>
    </location>
</feature>
<proteinExistence type="inferred from homology"/>
<feature type="domain" description="PH" evidence="11">
    <location>
        <begin position="3"/>
        <end position="96"/>
    </location>
</feature>
<dbReference type="PROSITE" id="PS00108">
    <property type="entry name" value="PROTEIN_KINASE_ST"/>
    <property type="match status" value="1"/>
</dbReference>
<dbReference type="Pfam" id="PF00069">
    <property type="entry name" value="Pkinase"/>
    <property type="match status" value="1"/>
</dbReference>
<dbReference type="InterPro" id="IPR000719">
    <property type="entry name" value="Prot_kinase_dom"/>
</dbReference>
<evidence type="ECO:0000256" key="3">
    <source>
        <dbReference type="ARBA" id="ARBA00022553"/>
    </source>
</evidence>
<feature type="region of interest" description="Disordered" evidence="10">
    <location>
        <begin position="102"/>
        <end position="138"/>
    </location>
</feature>
<reference evidence="14 16" key="1">
    <citation type="submission" date="2024-04" db="EMBL/GenBank/DDBJ databases">
        <title>Tritrichomonas musculus Genome.</title>
        <authorList>
            <person name="Alves-Ferreira E."/>
            <person name="Grigg M."/>
            <person name="Lorenzi H."/>
            <person name="Galac M."/>
        </authorList>
    </citation>
    <scope>NUCLEOTIDE SEQUENCE [LARGE SCALE GENOMIC DNA]</scope>
    <source>
        <strain evidence="14 16">EAF2021</strain>
    </source>
</reference>
<gene>
    <name evidence="15" type="ORF">M9Y10_018489</name>
    <name evidence="14" type="ORF">M9Y10_037823</name>
</gene>
<feature type="compositionally biased region" description="Low complexity" evidence="10">
    <location>
        <begin position="122"/>
        <end position="135"/>
    </location>
</feature>
<keyword evidence="4" id="KW-0808">Transferase</keyword>
<dbReference type="Gene3D" id="2.30.29.30">
    <property type="entry name" value="Pleckstrin-homology domain (PH domain)/Phosphotyrosine-binding domain (PTB)"/>
    <property type="match status" value="1"/>
</dbReference>
<evidence type="ECO:0000259" key="13">
    <source>
        <dbReference type="PROSITE" id="PS51285"/>
    </source>
</evidence>
<keyword evidence="6 14" id="KW-0418">Kinase</keyword>
<evidence type="ECO:0000256" key="5">
    <source>
        <dbReference type="ARBA" id="ARBA00022741"/>
    </source>
</evidence>
<dbReference type="Gene3D" id="3.30.200.20">
    <property type="entry name" value="Phosphorylase Kinase, domain 1"/>
    <property type="match status" value="1"/>
</dbReference>
<evidence type="ECO:0000259" key="11">
    <source>
        <dbReference type="PROSITE" id="PS50003"/>
    </source>
</evidence>
<dbReference type="SUPFAM" id="SSF50729">
    <property type="entry name" value="PH domain-like"/>
    <property type="match status" value="1"/>
</dbReference>
<dbReference type="GO" id="GO:0016301">
    <property type="term" value="F:kinase activity"/>
    <property type="evidence" value="ECO:0007669"/>
    <property type="project" value="UniProtKB-KW"/>
</dbReference>
<keyword evidence="7 8" id="KW-0067">ATP-binding</keyword>
<evidence type="ECO:0000313" key="15">
    <source>
        <dbReference type="EMBL" id="KAK8849900.1"/>
    </source>
</evidence>
<evidence type="ECO:0000256" key="4">
    <source>
        <dbReference type="ARBA" id="ARBA00022679"/>
    </source>
</evidence>
<comment type="caution">
    <text evidence="14">The sequence shown here is derived from an EMBL/GenBank/DDBJ whole genome shotgun (WGS) entry which is preliminary data.</text>
</comment>
<keyword evidence="5 8" id="KW-0547">Nucleotide-binding</keyword>
<dbReference type="PROSITE" id="PS00107">
    <property type="entry name" value="PROTEIN_KINASE_ATP"/>
    <property type="match status" value="1"/>
</dbReference>
<dbReference type="InterPro" id="IPR045270">
    <property type="entry name" value="STKc_AGC"/>
</dbReference>
<dbReference type="PROSITE" id="PS50011">
    <property type="entry name" value="PROTEIN_KINASE_DOM"/>
    <property type="match status" value="1"/>
</dbReference>
<feature type="binding site" evidence="8">
    <location>
        <position position="176"/>
    </location>
    <ligand>
        <name>ATP</name>
        <dbReference type="ChEBI" id="CHEBI:30616"/>
    </ligand>
</feature>
<dbReference type="Pfam" id="PF00169">
    <property type="entry name" value="PH"/>
    <property type="match status" value="1"/>
</dbReference>
<evidence type="ECO:0000256" key="1">
    <source>
        <dbReference type="ARBA" id="ARBA00006935"/>
    </source>
</evidence>
<keyword evidence="3" id="KW-0597">Phosphoprotein</keyword>
<feature type="domain" description="AGC-kinase C-terminal" evidence="13">
    <location>
        <begin position="406"/>
        <end position="474"/>
    </location>
</feature>
<keyword evidence="2 9" id="KW-0723">Serine/threonine-protein kinase</keyword>
<evidence type="ECO:0000256" key="9">
    <source>
        <dbReference type="RuleBase" id="RU000304"/>
    </source>
</evidence>
<evidence type="ECO:0000256" key="7">
    <source>
        <dbReference type="ARBA" id="ARBA00022840"/>
    </source>
</evidence>
<name>A0ABR2GKH3_9EUKA</name>
<evidence type="ECO:0000256" key="10">
    <source>
        <dbReference type="SAM" id="MobiDB-lite"/>
    </source>
</evidence>
<sequence>MSQNLKEGWLSKKSKVIKNWKRRWFVLDENQLNFYEKPGKKQLGSIPLSNVVKVKSDSKKENAFNIILSSSKTYNLSSDTQEECADWISSLNYLLEQSSSSIQTDISKPQTEQPQQRDPEPTEQSEQPQPDQSQQLPAERRYSLEDFTIIKLLGRGSFGKVQLVKQNENGKLYAMKSMHKKLLEGKDQIQATILERNILLQLKHPFITRARYSFQTEKKVFLVLDYVSGGDLHHRIREEDYFNEDRCRLYAAEIALGLGYLHSNGYIYRDIKSSNILIDSDGHIKITDFGFTKSGMEKSTDTTSTFCGTVEYMAPEMILDKPYTKDVDWWGFGILLYEMLVGATPFYSENPNSVYRAAVMNEPEFPPTVSQKAQNLIVKLLQKEPKKRLGNGENGIEDVKNDPFFDGLDWDDVLNKRIVPQWKPRVKIEPKESPIGLTRGSAHNSSVLFDSESIKEETQLKFRGFSQINFEEIT</sequence>
<dbReference type="InterPro" id="IPR011993">
    <property type="entry name" value="PH-like_dom_sf"/>
</dbReference>
<protein>
    <submittedName>
        <fullName evidence="14">RAC-gamma serine/threonine-protein kinase</fullName>
    </submittedName>
</protein>
<comment type="similarity">
    <text evidence="1">Belongs to the protein kinase superfamily. AGC Ser/Thr protein kinase family. RAC subfamily.</text>
</comment>
<dbReference type="InterPro" id="IPR017441">
    <property type="entry name" value="Protein_kinase_ATP_BS"/>
</dbReference>
<dbReference type="InterPro" id="IPR000961">
    <property type="entry name" value="AGC-kinase_C"/>
</dbReference>
<dbReference type="SMART" id="SM00220">
    <property type="entry name" value="S_TKc"/>
    <property type="match status" value="1"/>
</dbReference>
<dbReference type="SUPFAM" id="SSF56112">
    <property type="entry name" value="Protein kinase-like (PK-like)"/>
    <property type="match status" value="1"/>
</dbReference>
<evidence type="ECO:0000256" key="6">
    <source>
        <dbReference type="ARBA" id="ARBA00022777"/>
    </source>
</evidence>
<dbReference type="SMART" id="SM00233">
    <property type="entry name" value="PH"/>
    <property type="match status" value="1"/>
</dbReference>
<evidence type="ECO:0000259" key="12">
    <source>
        <dbReference type="PROSITE" id="PS50011"/>
    </source>
</evidence>
<dbReference type="PROSITE" id="PS50003">
    <property type="entry name" value="PH_DOMAIN"/>
    <property type="match status" value="1"/>
</dbReference>
<dbReference type="CDD" id="cd05123">
    <property type="entry name" value="STKc_AGC"/>
    <property type="match status" value="1"/>
</dbReference>
<evidence type="ECO:0000256" key="2">
    <source>
        <dbReference type="ARBA" id="ARBA00022527"/>
    </source>
</evidence>
<dbReference type="InterPro" id="IPR001849">
    <property type="entry name" value="PH_domain"/>
</dbReference>
<evidence type="ECO:0000313" key="14">
    <source>
        <dbReference type="EMBL" id="KAK8833927.1"/>
    </source>
</evidence>
<dbReference type="InterPro" id="IPR008271">
    <property type="entry name" value="Ser/Thr_kinase_AS"/>
</dbReference>
<accession>A0ABR2GKH3</accession>
<dbReference type="Gene3D" id="1.10.510.10">
    <property type="entry name" value="Transferase(Phosphotransferase) domain 1"/>
    <property type="match status" value="1"/>
</dbReference>
<feature type="domain" description="Protein kinase" evidence="12">
    <location>
        <begin position="147"/>
        <end position="405"/>
    </location>
</feature>
<dbReference type="PANTHER" id="PTHR24351">
    <property type="entry name" value="RIBOSOMAL PROTEIN S6 KINASE"/>
    <property type="match status" value="1"/>
</dbReference>
<evidence type="ECO:0000313" key="16">
    <source>
        <dbReference type="Proteomes" id="UP001470230"/>
    </source>
</evidence>
<dbReference type="PROSITE" id="PS51285">
    <property type="entry name" value="AGC_KINASE_CTER"/>
    <property type="match status" value="1"/>
</dbReference>
<evidence type="ECO:0000256" key="8">
    <source>
        <dbReference type="PROSITE-ProRule" id="PRU10141"/>
    </source>
</evidence>
<dbReference type="EMBL" id="JAPFFF010000584">
    <property type="protein sequence ID" value="KAK8833927.1"/>
    <property type="molecule type" value="Genomic_DNA"/>
</dbReference>
<keyword evidence="16" id="KW-1185">Reference proteome</keyword>
<organism evidence="14 16">
    <name type="scientific">Tritrichomonas musculus</name>
    <dbReference type="NCBI Taxonomy" id="1915356"/>
    <lineage>
        <taxon>Eukaryota</taxon>
        <taxon>Metamonada</taxon>
        <taxon>Parabasalia</taxon>
        <taxon>Tritrichomonadida</taxon>
        <taxon>Tritrichomonadidae</taxon>
        <taxon>Tritrichomonas</taxon>
    </lineage>
</organism>
<dbReference type="InterPro" id="IPR011009">
    <property type="entry name" value="Kinase-like_dom_sf"/>
</dbReference>
<dbReference type="EMBL" id="JAPFFF010000025">
    <property type="protein sequence ID" value="KAK8849900.1"/>
    <property type="molecule type" value="Genomic_DNA"/>
</dbReference>
<dbReference type="Proteomes" id="UP001470230">
    <property type="component" value="Unassembled WGS sequence"/>
</dbReference>